<keyword evidence="1" id="KW-0812">Transmembrane</keyword>
<gene>
    <name evidence="3" type="ORF">LX76_00422</name>
</gene>
<dbReference type="InterPro" id="IPR000073">
    <property type="entry name" value="AB_hydrolase_1"/>
</dbReference>
<evidence type="ECO:0000313" key="3">
    <source>
        <dbReference type="EMBL" id="PZX58917.1"/>
    </source>
</evidence>
<organism evidence="3 4">
    <name type="scientific">Cereibacter changlensis</name>
    <dbReference type="NCBI Taxonomy" id="402884"/>
    <lineage>
        <taxon>Bacteria</taxon>
        <taxon>Pseudomonadati</taxon>
        <taxon>Pseudomonadota</taxon>
        <taxon>Alphaproteobacteria</taxon>
        <taxon>Rhodobacterales</taxon>
        <taxon>Paracoccaceae</taxon>
        <taxon>Cereibacter</taxon>
    </lineage>
</organism>
<dbReference type="AlphaFoldDB" id="A0A2W7RUN6"/>
<dbReference type="PRINTS" id="PR00111">
    <property type="entry name" value="ABHYDROLASE"/>
</dbReference>
<dbReference type="EMBL" id="QKZS01000001">
    <property type="protein sequence ID" value="PZX58917.1"/>
    <property type="molecule type" value="Genomic_DNA"/>
</dbReference>
<reference evidence="3 4" key="1">
    <citation type="submission" date="2018-06" db="EMBL/GenBank/DDBJ databases">
        <title>Genomic Encyclopedia of Archaeal and Bacterial Type Strains, Phase II (KMG-II): from individual species to whole genera.</title>
        <authorList>
            <person name="Goeker M."/>
        </authorList>
    </citation>
    <scope>NUCLEOTIDE SEQUENCE [LARGE SCALE GENOMIC DNA]</scope>
    <source>
        <strain evidence="3 4">DSM 18774</strain>
    </source>
</reference>
<evidence type="ECO:0000259" key="2">
    <source>
        <dbReference type="Pfam" id="PF00561"/>
    </source>
</evidence>
<name>A0A2W7RUN6_9RHOB</name>
<dbReference type="InterPro" id="IPR029058">
    <property type="entry name" value="AB_hydrolase_fold"/>
</dbReference>
<keyword evidence="1" id="KW-0472">Membrane</keyword>
<feature type="domain" description="AB hydrolase-1" evidence="2">
    <location>
        <begin position="67"/>
        <end position="299"/>
    </location>
</feature>
<sequence length="312" mass="33961">MSKKRLFQLVTLVNVAGSILLGLGIVLWTPDLPRATVEAQYLQQPGDLVEVAGTTVHLRDSGPRDGPPVILIHGFGSSLHTWNAWAAALESDRRVIRFDLPGHGLSPADRTGDYSDARVMAVVIGIMDRLGVRRADFVGNSIGGRIAFTFAATHPERVRKLVLVSPDGYESPGFRYGVAPEVPMVAGAMRLWLPRPLLRLTLGTAFADSAAVTEPLVSRYYDLIRAPGVRAAMLERMRQTVLVPPEPLLARVRAPVLLLWGEEDALIPVSTAGGYVRALPHVQTVLLPHLGHVPQEEGPERSLRPVRAFLDA</sequence>
<feature type="transmembrane region" description="Helical" evidence="1">
    <location>
        <begin position="7"/>
        <end position="28"/>
    </location>
</feature>
<dbReference type="PANTHER" id="PTHR43689:SF8">
    <property type="entry name" value="ALPHA_BETA-HYDROLASES SUPERFAMILY PROTEIN"/>
    <property type="match status" value="1"/>
</dbReference>
<evidence type="ECO:0000256" key="1">
    <source>
        <dbReference type="SAM" id="Phobius"/>
    </source>
</evidence>
<dbReference type="Gene3D" id="3.40.50.1820">
    <property type="entry name" value="alpha/beta hydrolase"/>
    <property type="match status" value="1"/>
</dbReference>
<dbReference type="PANTHER" id="PTHR43689">
    <property type="entry name" value="HYDROLASE"/>
    <property type="match status" value="1"/>
</dbReference>
<proteinExistence type="predicted"/>
<dbReference type="Pfam" id="PF00561">
    <property type="entry name" value="Abhydrolase_1"/>
    <property type="match status" value="1"/>
</dbReference>
<dbReference type="SUPFAM" id="SSF53474">
    <property type="entry name" value="alpha/beta-Hydrolases"/>
    <property type="match status" value="1"/>
</dbReference>
<protein>
    <submittedName>
        <fullName evidence="3">Pimeloyl-ACP methyl ester carboxylesterase</fullName>
    </submittedName>
</protein>
<dbReference type="Proteomes" id="UP000249538">
    <property type="component" value="Unassembled WGS sequence"/>
</dbReference>
<accession>A0A2W7RUN6</accession>
<comment type="caution">
    <text evidence="3">The sequence shown here is derived from an EMBL/GenBank/DDBJ whole genome shotgun (WGS) entry which is preliminary data.</text>
</comment>
<evidence type="ECO:0000313" key="4">
    <source>
        <dbReference type="Proteomes" id="UP000249538"/>
    </source>
</evidence>
<keyword evidence="1" id="KW-1133">Transmembrane helix</keyword>
<dbReference type="RefSeq" id="WP_111467248.1">
    <property type="nucleotide sequence ID" value="NZ_QKZS01000001.1"/>
</dbReference>